<feature type="region of interest" description="Disordered" evidence="11">
    <location>
        <begin position="17"/>
        <end position="40"/>
    </location>
</feature>
<dbReference type="EC" id="2.7.11.1" evidence="2"/>
<evidence type="ECO:0000313" key="13">
    <source>
        <dbReference type="EMBL" id="GJN34670.1"/>
    </source>
</evidence>
<reference evidence="13" key="1">
    <citation type="journal article" date="2018" name="DNA Res.">
        <title>Multiple hybrid de novo genome assembly of finger millet, an orphan allotetraploid crop.</title>
        <authorList>
            <person name="Hatakeyama M."/>
            <person name="Aluri S."/>
            <person name="Balachadran M.T."/>
            <person name="Sivarajan S.R."/>
            <person name="Patrignani A."/>
            <person name="Gruter S."/>
            <person name="Poveda L."/>
            <person name="Shimizu-Inatsugi R."/>
            <person name="Baeten J."/>
            <person name="Francoijs K.J."/>
            <person name="Nataraja K.N."/>
            <person name="Reddy Y.A.N."/>
            <person name="Phadnis S."/>
            <person name="Ravikumar R.L."/>
            <person name="Schlapbach R."/>
            <person name="Sreeman S.M."/>
            <person name="Shimizu K.K."/>
        </authorList>
    </citation>
    <scope>NUCLEOTIDE SEQUENCE</scope>
</reference>
<keyword evidence="3" id="KW-0723">Serine/threonine-protein kinase</keyword>
<feature type="region of interest" description="Disordered" evidence="11">
    <location>
        <begin position="112"/>
        <end position="133"/>
    </location>
</feature>
<organism evidence="13 14">
    <name type="scientific">Eleusine coracana subsp. coracana</name>
    <dbReference type="NCBI Taxonomy" id="191504"/>
    <lineage>
        <taxon>Eukaryota</taxon>
        <taxon>Viridiplantae</taxon>
        <taxon>Streptophyta</taxon>
        <taxon>Embryophyta</taxon>
        <taxon>Tracheophyta</taxon>
        <taxon>Spermatophyta</taxon>
        <taxon>Magnoliopsida</taxon>
        <taxon>Liliopsida</taxon>
        <taxon>Poales</taxon>
        <taxon>Poaceae</taxon>
        <taxon>PACMAD clade</taxon>
        <taxon>Chloridoideae</taxon>
        <taxon>Cynodonteae</taxon>
        <taxon>Eleusininae</taxon>
        <taxon>Eleusine</taxon>
    </lineage>
</organism>
<evidence type="ECO:0000256" key="4">
    <source>
        <dbReference type="ARBA" id="ARBA00022679"/>
    </source>
</evidence>
<dbReference type="Pfam" id="PF07714">
    <property type="entry name" value="PK_Tyr_Ser-Thr"/>
    <property type="match status" value="2"/>
</dbReference>
<dbReference type="GO" id="GO:0005524">
    <property type="term" value="F:ATP binding"/>
    <property type="evidence" value="ECO:0007669"/>
    <property type="project" value="UniProtKB-UniRule"/>
</dbReference>
<comment type="catalytic activity">
    <reaction evidence="9">
        <text>L-seryl-[protein] + ATP = O-phospho-L-seryl-[protein] + ADP + H(+)</text>
        <dbReference type="Rhea" id="RHEA:17989"/>
        <dbReference type="Rhea" id="RHEA-COMP:9863"/>
        <dbReference type="Rhea" id="RHEA-COMP:11604"/>
        <dbReference type="ChEBI" id="CHEBI:15378"/>
        <dbReference type="ChEBI" id="CHEBI:29999"/>
        <dbReference type="ChEBI" id="CHEBI:30616"/>
        <dbReference type="ChEBI" id="CHEBI:83421"/>
        <dbReference type="ChEBI" id="CHEBI:456216"/>
        <dbReference type="EC" id="2.7.11.1"/>
    </reaction>
</comment>
<comment type="caution">
    <text evidence="13">The sequence shown here is derived from an EMBL/GenBank/DDBJ whole genome shotgun (WGS) entry which is preliminary data.</text>
</comment>
<evidence type="ECO:0000256" key="9">
    <source>
        <dbReference type="ARBA" id="ARBA00048679"/>
    </source>
</evidence>
<reference evidence="13" key="2">
    <citation type="submission" date="2021-12" db="EMBL/GenBank/DDBJ databases">
        <title>Resequencing data analysis of finger millet.</title>
        <authorList>
            <person name="Hatakeyama M."/>
            <person name="Aluri S."/>
            <person name="Balachadran M.T."/>
            <person name="Sivarajan S.R."/>
            <person name="Poveda L."/>
            <person name="Shimizu-Inatsugi R."/>
            <person name="Schlapbach R."/>
            <person name="Sreeman S.M."/>
            <person name="Shimizu K.K."/>
        </authorList>
    </citation>
    <scope>NUCLEOTIDE SEQUENCE</scope>
</reference>
<dbReference type="Pfam" id="PF14381">
    <property type="entry name" value="EDR1_CTR1_ARMC3_pept"/>
    <property type="match status" value="1"/>
</dbReference>
<dbReference type="Gene3D" id="3.30.200.20">
    <property type="entry name" value="Phosphorylase Kinase, domain 1"/>
    <property type="match status" value="1"/>
</dbReference>
<dbReference type="InterPro" id="IPR017441">
    <property type="entry name" value="Protein_kinase_ATP_BS"/>
</dbReference>
<dbReference type="PROSITE" id="PS50011">
    <property type="entry name" value="PROTEIN_KINASE_DOM"/>
    <property type="match status" value="1"/>
</dbReference>
<evidence type="ECO:0000256" key="7">
    <source>
        <dbReference type="ARBA" id="ARBA00022840"/>
    </source>
</evidence>
<sequence length="602" mass="65346">MDLPPGAARRTTYSLLSQYPPDDAPANVLQRQSSGSSYGAGSSVSASSDYPFHLQPPASVSAAAAAALPTAAAPAAGSSCKSWAQQAEETYQLQLALALRLCADAASAADPGFLDPGEPGSGSGRAFPLAQPTPSAESVSHRFWVLNTTYFESDSCNLLNLLYVFFYPPSRGATSSEENLLPRWNECSEAIKSSTGSVVLHLGKLPVGLCKHRSLLFKVWEYLVDLIGDPGHLADPDSFVNGPYSLSVSSPLHPPKFRSLDITSNFSSVAKQYFSDCHSLNLLFSDSSTGCAASSTVAASDQHYSKKPVAGDEIMNSCVPGKGQPAIKPDIIVPEAPREVLPLITSSNLKLNKKQELALIEGTQQLRNTVSDLSLAADDLIIPWSELVLKEKIGAGSFGTVHRADWHGSDVAVKILMEQDFHPERFREFMREVAIMKSLRHPNIVLFMGAVTEPPNLSIVTEYLSRYGFSFQVCDFGLSRLKANTFLSSKSLAGTPEWMAPEVLRDEPSNEKSDVYSFGVILWELMTLQQPWCNLNPAQVVAAVGFKGRRLDIPKDLNPLVAALIESCWAKYVVVLPIYPFYFTSVNLHKDLSLTTLISPLL</sequence>
<evidence type="ECO:0000256" key="11">
    <source>
        <dbReference type="SAM" id="MobiDB-lite"/>
    </source>
</evidence>
<evidence type="ECO:0000256" key="5">
    <source>
        <dbReference type="ARBA" id="ARBA00022741"/>
    </source>
</evidence>
<dbReference type="InterPro" id="IPR001245">
    <property type="entry name" value="Ser-Thr/Tyr_kinase_cat_dom"/>
</dbReference>
<dbReference type="InterPro" id="IPR055164">
    <property type="entry name" value="EDR1/CTR1/ARMC3-like_pept-like"/>
</dbReference>
<evidence type="ECO:0000259" key="12">
    <source>
        <dbReference type="PROSITE" id="PS50011"/>
    </source>
</evidence>
<evidence type="ECO:0000256" key="2">
    <source>
        <dbReference type="ARBA" id="ARBA00012513"/>
    </source>
</evidence>
<keyword evidence="6" id="KW-0418">Kinase</keyword>
<proteinExistence type="inferred from homology"/>
<dbReference type="PANTHER" id="PTHR44329">
    <property type="entry name" value="SERINE/THREONINE-PROTEIN KINASE TNNI3K-RELATED"/>
    <property type="match status" value="1"/>
</dbReference>
<evidence type="ECO:0000313" key="14">
    <source>
        <dbReference type="Proteomes" id="UP001054889"/>
    </source>
</evidence>
<feature type="domain" description="Protein kinase" evidence="12">
    <location>
        <begin position="387"/>
        <end position="582"/>
    </location>
</feature>
<dbReference type="InterPro" id="IPR000719">
    <property type="entry name" value="Prot_kinase_dom"/>
</dbReference>
<dbReference type="FunFam" id="3.30.200.20:FF:000060">
    <property type="entry name" value="Serine/threonine-protein kinase isoform 1"/>
    <property type="match status" value="1"/>
</dbReference>
<feature type="binding site" evidence="10">
    <location>
        <position position="414"/>
    </location>
    <ligand>
        <name>ATP</name>
        <dbReference type="ChEBI" id="CHEBI:30616"/>
    </ligand>
</feature>
<comment type="similarity">
    <text evidence="1">Belongs to the protein kinase superfamily. TKL Ser/Thr protein kinase family. RAF subfamily.</text>
</comment>
<dbReference type="AlphaFoldDB" id="A0AAV5FIM8"/>
<name>A0AAV5FIM8_ELECO</name>
<dbReference type="InterPro" id="IPR051681">
    <property type="entry name" value="Ser/Thr_Kinases-Pseudokinases"/>
</dbReference>
<accession>A0AAV5FIM8</accession>
<dbReference type="Proteomes" id="UP001054889">
    <property type="component" value="Unassembled WGS sequence"/>
</dbReference>
<dbReference type="CDD" id="cd13999">
    <property type="entry name" value="STKc_MAP3K-like"/>
    <property type="match status" value="1"/>
</dbReference>
<evidence type="ECO:0000256" key="8">
    <source>
        <dbReference type="ARBA" id="ARBA00047899"/>
    </source>
</evidence>
<evidence type="ECO:0000256" key="1">
    <source>
        <dbReference type="ARBA" id="ARBA00010507"/>
    </source>
</evidence>
<dbReference type="InterPro" id="IPR011009">
    <property type="entry name" value="Kinase-like_dom_sf"/>
</dbReference>
<evidence type="ECO:0000256" key="10">
    <source>
        <dbReference type="PROSITE-ProRule" id="PRU10141"/>
    </source>
</evidence>
<keyword evidence="4" id="KW-0808">Transferase</keyword>
<protein>
    <recommendedName>
        <fullName evidence="2">non-specific serine/threonine protein kinase</fullName>
        <ecNumber evidence="2">2.7.11.1</ecNumber>
    </recommendedName>
</protein>
<keyword evidence="7 10" id="KW-0067">ATP-binding</keyword>
<dbReference type="PANTHER" id="PTHR44329:SF292">
    <property type="entry name" value="OS09G0566550 PROTEIN"/>
    <property type="match status" value="1"/>
</dbReference>
<dbReference type="Gene3D" id="1.10.510.10">
    <property type="entry name" value="Transferase(Phosphotransferase) domain 1"/>
    <property type="match status" value="1"/>
</dbReference>
<dbReference type="GO" id="GO:0004674">
    <property type="term" value="F:protein serine/threonine kinase activity"/>
    <property type="evidence" value="ECO:0007669"/>
    <property type="project" value="UniProtKB-KW"/>
</dbReference>
<gene>
    <name evidence="13" type="primary">gb23354</name>
    <name evidence="13" type="ORF">PR202_gb23354</name>
</gene>
<keyword evidence="14" id="KW-1185">Reference proteome</keyword>
<comment type="catalytic activity">
    <reaction evidence="8">
        <text>L-threonyl-[protein] + ATP = O-phospho-L-threonyl-[protein] + ADP + H(+)</text>
        <dbReference type="Rhea" id="RHEA:46608"/>
        <dbReference type="Rhea" id="RHEA-COMP:11060"/>
        <dbReference type="Rhea" id="RHEA-COMP:11605"/>
        <dbReference type="ChEBI" id="CHEBI:15378"/>
        <dbReference type="ChEBI" id="CHEBI:30013"/>
        <dbReference type="ChEBI" id="CHEBI:30616"/>
        <dbReference type="ChEBI" id="CHEBI:61977"/>
        <dbReference type="ChEBI" id="CHEBI:456216"/>
        <dbReference type="EC" id="2.7.11.1"/>
    </reaction>
</comment>
<dbReference type="PROSITE" id="PS00107">
    <property type="entry name" value="PROTEIN_KINASE_ATP"/>
    <property type="match status" value="1"/>
</dbReference>
<dbReference type="SUPFAM" id="SSF56112">
    <property type="entry name" value="Protein kinase-like (PK-like)"/>
    <property type="match status" value="1"/>
</dbReference>
<keyword evidence="5 10" id="KW-0547">Nucleotide-binding</keyword>
<evidence type="ECO:0000256" key="3">
    <source>
        <dbReference type="ARBA" id="ARBA00022527"/>
    </source>
</evidence>
<dbReference type="EMBL" id="BQKI01000085">
    <property type="protein sequence ID" value="GJN34670.1"/>
    <property type="molecule type" value="Genomic_DNA"/>
</dbReference>
<evidence type="ECO:0000256" key="6">
    <source>
        <dbReference type="ARBA" id="ARBA00022777"/>
    </source>
</evidence>